<feature type="compositionally biased region" description="Basic and acidic residues" evidence="7">
    <location>
        <begin position="169"/>
        <end position="180"/>
    </location>
</feature>
<evidence type="ECO:0000256" key="6">
    <source>
        <dbReference type="ARBA" id="ARBA00023136"/>
    </source>
</evidence>
<evidence type="ECO:0000256" key="3">
    <source>
        <dbReference type="ARBA" id="ARBA00022692"/>
    </source>
</evidence>
<keyword evidence="6 8" id="KW-0472">Membrane</keyword>
<feature type="domain" description="Peptidase S54 rhomboid" evidence="9">
    <location>
        <begin position="505"/>
        <end position="641"/>
    </location>
</feature>
<proteinExistence type="inferred from homology"/>
<dbReference type="GO" id="GO:0042058">
    <property type="term" value="P:regulation of epidermal growth factor receptor signaling pathway"/>
    <property type="evidence" value="ECO:0007669"/>
    <property type="project" value="TreeGrafter"/>
</dbReference>
<comment type="similarity">
    <text evidence="2">Belongs to the peptidase S54 family.</text>
</comment>
<comment type="caution">
    <text evidence="10">The sequence shown here is derived from an EMBL/GenBank/DDBJ whole genome shotgun (WGS) entry which is preliminary data.</text>
</comment>
<dbReference type="Proteomes" id="UP000245119">
    <property type="component" value="Linkage Group LG1"/>
</dbReference>
<evidence type="ECO:0000313" key="10">
    <source>
        <dbReference type="EMBL" id="PVD39272.1"/>
    </source>
</evidence>
<evidence type="ECO:0000256" key="7">
    <source>
        <dbReference type="SAM" id="MobiDB-lite"/>
    </source>
</evidence>
<keyword evidence="11" id="KW-1185">Reference proteome</keyword>
<comment type="subcellular location">
    <subcellularLocation>
        <location evidence="1">Endoplasmic reticulum membrane</location>
        <topology evidence="1">Multi-pass membrane protein</topology>
    </subcellularLocation>
</comment>
<feature type="region of interest" description="Disordered" evidence="7">
    <location>
        <begin position="90"/>
        <end position="132"/>
    </location>
</feature>
<dbReference type="Pfam" id="PF01694">
    <property type="entry name" value="Rhomboid"/>
    <property type="match status" value="1"/>
</dbReference>
<keyword evidence="5 8" id="KW-1133">Transmembrane helix</keyword>
<evidence type="ECO:0000256" key="1">
    <source>
        <dbReference type="ARBA" id="ARBA00004477"/>
    </source>
</evidence>
<dbReference type="SUPFAM" id="SSF144091">
    <property type="entry name" value="Rhomboid-like"/>
    <property type="match status" value="1"/>
</dbReference>
<dbReference type="InterPro" id="IPR035952">
    <property type="entry name" value="Rhomboid-like_sf"/>
</dbReference>
<feature type="transmembrane region" description="Helical" evidence="8">
    <location>
        <begin position="599"/>
        <end position="621"/>
    </location>
</feature>
<dbReference type="AlphaFoldDB" id="A0A2T7Q0S0"/>
<dbReference type="STRING" id="400727.A0A2T7Q0S0"/>
<dbReference type="InterPro" id="IPR051512">
    <property type="entry name" value="Inactive_Rhomboid"/>
</dbReference>
<sequence>MCPVVSNMEQVYWHDGEKMLPNMDHMTRVGQRSPSRSGSQGQKMHQIGRKVRNSVADFFGVGEESERQSSRWDQRRKRYAGSIGRLKHSYIRQDADDEPDAGPRPIVDPLHRPSRLSSASTRLSTRRPTRKESVAVMTIKGIGKFMHGGEDAFSLVDDVFYDEARAEQTRAKESTIEQDPRLATPATPGPPSTPGTDVVDAPDFGMSRIKKKVLDTATCRDKRTVGIGAMGRLLRPSIQSVVFTKDLTMQLDEMEDHRPYFTYWATFVQIVVFIVAVAVYGTAPYGIGREVENKVVRMSNLARETQSHIEQRNIWFGPRQADLIHLGAKYSPCMRVDHNLEIAIDLDKKEENSSACCVRNDGSGCVQRIKSQCGSLSSWKKWSTSNPGPKGRVSGSVCGQDPNYCLNPPSTTPYEWPDDITKWPLCTEREPNQHNVSSTKDRHMNCEVLGHPCCHGIQGECIITTQEHCDLKRGFFHKDAFLCSQVNCFKQICGMIPFADDAKPDQFYRLWTSIFLHSGLVHLLVSVIFQMWIMRDMEKLIGAIRMSIIYLGSGIAGNLASCTFLPYHVETGPSGAQFGILACLLVEMLQSYQMYRRPILAIAKLAGPILVLFILGLLPWFDNWAHLFGFIFGFLLAFALMPYVTFGKFDRHRKIINILVCLGLATVLFIVLILIFYVAPLTTCDSCQYFNCLPFTDDFCDNMQVTFKKTSTYSAFG</sequence>
<feature type="transmembrane region" description="Helical" evidence="8">
    <location>
        <begin position="546"/>
        <end position="569"/>
    </location>
</feature>
<feature type="compositionally biased region" description="Low complexity" evidence="7">
    <location>
        <begin position="28"/>
        <end position="42"/>
    </location>
</feature>
<keyword evidence="3 8" id="KW-0812">Transmembrane</keyword>
<accession>A0A2T7Q0S0</accession>
<evidence type="ECO:0000313" key="11">
    <source>
        <dbReference type="Proteomes" id="UP000245119"/>
    </source>
</evidence>
<dbReference type="GO" id="GO:0005789">
    <property type="term" value="C:endoplasmic reticulum membrane"/>
    <property type="evidence" value="ECO:0007669"/>
    <property type="project" value="UniProtKB-SubCell"/>
</dbReference>
<dbReference type="GO" id="GO:0004252">
    <property type="term" value="F:serine-type endopeptidase activity"/>
    <property type="evidence" value="ECO:0007669"/>
    <property type="project" value="InterPro"/>
</dbReference>
<feature type="transmembrane region" description="Helical" evidence="8">
    <location>
        <begin position="658"/>
        <end position="679"/>
    </location>
</feature>
<keyword evidence="4" id="KW-0256">Endoplasmic reticulum</keyword>
<evidence type="ECO:0000256" key="8">
    <source>
        <dbReference type="SAM" id="Phobius"/>
    </source>
</evidence>
<dbReference type="PANTHER" id="PTHR45965:SF3">
    <property type="entry name" value="INACTIVE RHOMBOID PROTEIN 1"/>
    <property type="match status" value="1"/>
</dbReference>
<dbReference type="PANTHER" id="PTHR45965">
    <property type="entry name" value="INACTIVE RHOMBOID PROTEIN"/>
    <property type="match status" value="1"/>
</dbReference>
<feature type="transmembrane region" description="Helical" evidence="8">
    <location>
        <begin position="627"/>
        <end position="646"/>
    </location>
</feature>
<feature type="transmembrane region" description="Helical" evidence="8">
    <location>
        <begin position="260"/>
        <end position="281"/>
    </location>
</feature>
<dbReference type="GO" id="GO:0050708">
    <property type="term" value="P:regulation of protein secretion"/>
    <property type="evidence" value="ECO:0007669"/>
    <property type="project" value="TreeGrafter"/>
</dbReference>
<dbReference type="EMBL" id="PZQS01000001">
    <property type="protein sequence ID" value="PVD39272.1"/>
    <property type="molecule type" value="Genomic_DNA"/>
</dbReference>
<evidence type="ECO:0000259" key="9">
    <source>
        <dbReference type="Pfam" id="PF01694"/>
    </source>
</evidence>
<feature type="region of interest" description="Disordered" evidence="7">
    <location>
        <begin position="28"/>
        <end position="49"/>
    </location>
</feature>
<organism evidence="10 11">
    <name type="scientific">Pomacea canaliculata</name>
    <name type="common">Golden apple snail</name>
    <dbReference type="NCBI Taxonomy" id="400727"/>
    <lineage>
        <taxon>Eukaryota</taxon>
        <taxon>Metazoa</taxon>
        <taxon>Spiralia</taxon>
        <taxon>Lophotrochozoa</taxon>
        <taxon>Mollusca</taxon>
        <taxon>Gastropoda</taxon>
        <taxon>Caenogastropoda</taxon>
        <taxon>Architaenioglossa</taxon>
        <taxon>Ampullarioidea</taxon>
        <taxon>Ampullariidae</taxon>
        <taxon>Pomacea</taxon>
    </lineage>
</organism>
<evidence type="ECO:0000256" key="5">
    <source>
        <dbReference type="ARBA" id="ARBA00022989"/>
    </source>
</evidence>
<evidence type="ECO:0000256" key="4">
    <source>
        <dbReference type="ARBA" id="ARBA00022824"/>
    </source>
</evidence>
<feature type="transmembrane region" description="Helical" evidence="8">
    <location>
        <begin position="510"/>
        <end position="534"/>
    </location>
</feature>
<evidence type="ECO:0000256" key="2">
    <source>
        <dbReference type="ARBA" id="ARBA00009045"/>
    </source>
</evidence>
<reference evidence="10 11" key="1">
    <citation type="submission" date="2018-04" db="EMBL/GenBank/DDBJ databases">
        <title>The genome of golden apple snail Pomacea canaliculata provides insight into stress tolerance and invasive adaptation.</title>
        <authorList>
            <person name="Liu C."/>
            <person name="Liu B."/>
            <person name="Ren Y."/>
            <person name="Zhang Y."/>
            <person name="Wang H."/>
            <person name="Li S."/>
            <person name="Jiang F."/>
            <person name="Yin L."/>
            <person name="Zhang G."/>
            <person name="Qian W."/>
            <person name="Fan W."/>
        </authorList>
    </citation>
    <scope>NUCLEOTIDE SEQUENCE [LARGE SCALE GENOMIC DNA]</scope>
    <source>
        <strain evidence="10">SZHN2017</strain>
        <tissue evidence="10">Muscle</tissue>
    </source>
</reference>
<feature type="region of interest" description="Disordered" evidence="7">
    <location>
        <begin position="169"/>
        <end position="201"/>
    </location>
</feature>
<dbReference type="OrthoDB" id="2146116at2759"/>
<name>A0A2T7Q0S0_POMCA</name>
<dbReference type="Gene3D" id="1.20.1540.10">
    <property type="entry name" value="Rhomboid-like"/>
    <property type="match status" value="1"/>
</dbReference>
<dbReference type="InterPro" id="IPR022764">
    <property type="entry name" value="Peptidase_S54_rhomboid_dom"/>
</dbReference>
<protein>
    <recommendedName>
        <fullName evidence="9">Peptidase S54 rhomboid domain-containing protein</fullName>
    </recommendedName>
</protein>
<gene>
    <name evidence="10" type="ORF">C0Q70_01900</name>
</gene>
<dbReference type="FunFam" id="1.20.1540.10:FF:000025">
    <property type="entry name" value="Putative rhomboid family"/>
    <property type="match status" value="1"/>
</dbReference>